<sequence>MFLRAGNRIITWWTKSVLGRHHTAANVEEEIPTRRPDYCLPNSHSTFRPLTAEDITFASINAYKKKKNKTERERIMNRVLEEAIPGATRAVIVYVEQKHNVRAQLIEIYKADLAYQPVGQEKSLHRGLSLQCRMYY</sequence>
<protein>
    <submittedName>
        <fullName evidence="1">Uncharacterized protein</fullName>
    </submittedName>
</protein>
<keyword evidence="2" id="KW-1185">Reference proteome</keyword>
<dbReference type="OMA" id="NGWHTSP"/>
<organism evidence="1 2">
    <name type="scientific">Fusarium poae</name>
    <dbReference type="NCBI Taxonomy" id="36050"/>
    <lineage>
        <taxon>Eukaryota</taxon>
        <taxon>Fungi</taxon>
        <taxon>Dikarya</taxon>
        <taxon>Ascomycota</taxon>
        <taxon>Pezizomycotina</taxon>
        <taxon>Sordariomycetes</taxon>
        <taxon>Hypocreomycetidae</taxon>
        <taxon>Hypocreales</taxon>
        <taxon>Nectriaceae</taxon>
        <taxon>Fusarium</taxon>
    </lineage>
</organism>
<proteinExistence type="predicted"/>
<evidence type="ECO:0000313" key="1">
    <source>
        <dbReference type="EMBL" id="OBS17676.1"/>
    </source>
</evidence>
<dbReference type="AlphaFoldDB" id="A0A1B8AB19"/>
<comment type="caution">
    <text evidence="1">The sequence shown here is derived from an EMBL/GenBank/DDBJ whole genome shotgun (WGS) entry which is preliminary data.</text>
</comment>
<dbReference type="EMBL" id="LYXU01000004">
    <property type="protein sequence ID" value="OBS17676.1"/>
    <property type="molecule type" value="Genomic_DNA"/>
</dbReference>
<reference evidence="1 2" key="1">
    <citation type="submission" date="2016-06" db="EMBL/GenBank/DDBJ databases">
        <title>Living apart together: crosstalk between the core and supernumerary genomes in a fungal plant pathogen.</title>
        <authorList>
            <person name="Vanheule A."/>
            <person name="Audenaert K."/>
            <person name="Warris S."/>
            <person name="Van De Geest H."/>
            <person name="Schijlen E."/>
            <person name="Hofte M."/>
            <person name="De Saeger S."/>
            <person name="Haesaert G."/>
            <person name="Waalwijk C."/>
            <person name="Van Der Lee T."/>
        </authorList>
    </citation>
    <scope>NUCLEOTIDE SEQUENCE [LARGE SCALE GENOMIC DNA]</scope>
    <source>
        <strain evidence="1 2">2516</strain>
    </source>
</reference>
<accession>A0A1B8AB19</accession>
<gene>
    <name evidence="1" type="ORF">FPOA_09411</name>
</gene>
<evidence type="ECO:0000313" key="2">
    <source>
        <dbReference type="Proteomes" id="UP000091967"/>
    </source>
</evidence>
<dbReference type="Proteomes" id="UP000091967">
    <property type="component" value="Unassembled WGS sequence"/>
</dbReference>
<name>A0A1B8AB19_FUSPO</name>